<dbReference type="STRING" id="703135.A0A2A9NX39"/>
<organism evidence="2 3">
    <name type="scientific">Amanita thiersii Skay4041</name>
    <dbReference type="NCBI Taxonomy" id="703135"/>
    <lineage>
        <taxon>Eukaryota</taxon>
        <taxon>Fungi</taxon>
        <taxon>Dikarya</taxon>
        <taxon>Basidiomycota</taxon>
        <taxon>Agaricomycotina</taxon>
        <taxon>Agaricomycetes</taxon>
        <taxon>Agaricomycetidae</taxon>
        <taxon>Agaricales</taxon>
        <taxon>Pluteineae</taxon>
        <taxon>Amanitaceae</taxon>
        <taxon>Amanita</taxon>
    </lineage>
</organism>
<proteinExistence type="predicted"/>
<feature type="region of interest" description="Disordered" evidence="1">
    <location>
        <begin position="330"/>
        <end position="373"/>
    </location>
</feature>
<feature type="compositionally biased region" description="Gly residues" evidence="1">
    <location>
        <begin position="205"/>
        <end position="235"/>
    </location>
</feature>
<dbReference type="OrthoDB" id="5550090at2759"/>
<gene>
    <name evidence="2" type="ORF">AMATHDRAFT_1703</name>
</gene>
<evidence type="ECO:0000313" key="2">
    <source>
        <dbReference type="EMBL" id="PFH52971.1"/>
    </source>
</evidence>
<dbReference type="EMBL" id="KZ301976">
    <property type="protein sequence ID" value="PFH52971.1"/>
    <property type="molecule type" value="Genomic_DNA"/>
</dbReference>
<sequence>MAPGRPVRNITIKVPRQNAQRTGLKLAAEIKKQARAKKIPIDIGQPHPDLNQAIESASEWNSLLMTARAERGPQWDVGTQQFLVDEHSELYYDPTPLLEAVKKKQNEEKAEEQAAQQAHVVHQHHPLSMHQMQHPHQQLQHPRHESGTHQEFHLHQLNQSMHQTPTMQRHHGPVPGGPVNFPPPFPASPVGNMGMRPPPPPAGSPFGGGSGGSGAMGVGPGAGPGSGGGSPFGGMQAGQFYGNDMSPVRMGGMSGGMGNVNMGSIGNMGGMGSMGMTGGMGGMGNMGGMGGLGNLGNMGGLGGMGGVGNLGGMGGMGGMGMMDHGPGMGGHPMNAMGNSGSPGAGAGMPLNMSPGIRRQMSRGGFGDDAFGLH</sequence>
<name>A0A2A9NX39_9AGAR</name>
<evidence type="ECO:0000313" key="3">
    <source>
        <dbReference type="Proteomes" id="UP000242287"/>
    </source>
</evidence>
<dbReference type="Proteomes" id="UP000242287">
    <property type="component" value="Unassembled WGS sequence"/>
</dbReference>
<evidence type="ECO:0000256" key="1">
    <source>
        <dbReference type="SAM" id="MobiDB-lite"/>
    </source>
</evidence>
<feature type="region of interest" description="Disordered" evidence="1">
    <location>
        <begin position="162"/>
        <end position="235"/>
    </location>
</feature>
<keyword evidence="3" id="KW-1185">Reference proteome</keyword>
<reference evidence="2 3" key="1">
    <citation type="submission" date="2014-02" db="EMBL/GenBank/DDBJ databases">
        <title>Transposable element dynamics among asymbiotic and ectomycorrhizal Amanita fungi.</title>
        <authorList>
            <consortium name="DOE Joint Genome Institute"/>
            <person name="Hess J."/>
            <person name="Skrede I."/>
            <person name="Wolfe B."/>
            <person name="LaButti K."/>
            <person name="Ohm R.A."/>
            <person name="Grigoriev I.V."/>
            <person name="Pringle A."/>
        </authorList>
    </citation>
    <scope>NUCLEOTIDE SEQUENCE [LARGE SCALE GENOMIC DNA]</scope>
    <source>
        <strain evidence="2 3">SKay4041</strain>
    </source>
</reference>
<accession>A0A2A9NX39</accession>
<protein>
    <submittedName>
        <fullName evidence="2">Uncharacterized protein</fullName>
    </submittedName>
</protein>
<dbReference type="AlphaFoldDB" id="A0A2A9NX39"/>